<accession>A0A1G5ENQ1</accession>
<dbReference type="OrthoDB" id="796912at2"/>
<dbReference type="Proteomes" id="UP000199569">
    <property type="component" value="Unassembled WGS sequence"/>
</dbReference>
<organism evidence="1 2">
    <name type="scientific">Microvirga guangxiensis</name>
    <dbReference type="NCBI Taxonomy" id="549386"/>
    <lineage>
        <taxon>Bacteria</taxon>
        <taxon>Pseudomonadati</taxon>
        <taxon>Pseudomonadota</taxon>
        <taxon>Alphaproteobacteria</taxon>
        <taxon>Hyphomicrobiales</taxon>
        <taxon>Methylobacteriaceae</taxon>
        <taxon>Microvirga</taxon>
    </lineage>
</organism>
<protein>
    <submittedName>
        <fullName evidence="1">Uncharacterized protein</fullName>
    </submittedName>
</protein>
<keyword evidence="2" id="KW-1185">Reference proteome</keyword>
<reference evidence="1 2" key="1">
    <citation type="submission" date="2016-10" db="EMBL/GenBank/DDBJ databases">
        <authorList>
            <person name="de Groot N.N."/>
        </authorList>
    </citation>
    <scope>NUCLEOTIDE SEQUENCE [LARGE SCALE GENOMIC DNA]</scope>
    <source>
        <strain evidence="1 2">CGMCC 1.7666</strain>
    </source>
</reference>
<sequence length="161" mass="17996">MQEKGDHWSGLIGGYRIPYDPRPALQAIEQGKAELAWEELWENLYHQGDVGSASYAAVPEIVRIIAHTEKPDWNTYALISTIEEARLSEHNPPVPEWLEPAYQEAWKRVPELALVHLAPASDETLICSILAALAQAKGQTTLGKLALLTERELQEIIADYS</sequence>
<evidence type="ECO:0000313" key="2">
    <source>
        <dbReference type="Proteomes" id="UP000199569"/>
    </source>
</evidence>
<evidence type="ECO:0000313" key="1">
    <source>
        <dbReference type="EMBL" id="SCY28544.1"/>
    </source>
</evidence>
<dbReference type="STRING" id="549386.SAMN02927923_01053"/>
<name>A0A1G5ENQ1_9HYPH</name>
<dbReference type="RefSeq" id="WP_091131218.1">
    <property type="nucleotide sequence ID" value="NZ_FMVJ01000003.1"/>
</dbReference>
<dbReference type="AlphaFoldDB" id="A0A1G5ENQ1"/>
<gene>
    <name evidence="1" type="ORF">SAMN02927923_01053</name>
</gene>
<dbReference type="EMBL" id="FMVJ01000003">
    <property type="protein sequence ID" value="SCY28544.1"/>
    <property type="molecule type" value="Genomic_DNA"/>
</dbReference>
<proteinExistence type="predicted"/>